<name>A0A4Z1T3M7_GIAMU</name>
<keyword evidence="2" id="KW-0472">Membrane</keyword>
<protein>
    <recommendedName>
        <fullName evidence="6">Tail specific protease domain-containing protein</fullName>
    </recommendedName>
</protein>
<keyword evidence="2" id="KW-1133">Transmembrane helix</keyword>
<evidence type="ECO:0000256" key="1">
    <source>
        <dbReference type="SAM" id="MobiDB-lite"/>
    </source>
</evidence>
<sequence length="854" mass="96153">MLLLGLGLAAALVLAGDCRMLYARTLYPIASARGCLEAPLLTEEVFYGTQDTLTTVLPMYVFLDVCKRPPDPYSGLAADPETRISGVFAEYASRINNASAWEFHEALASIFRDLKDAHTLYVKPSFFGHFRLAFPYSFEVKGGDVYLAGLSPDYAFITESYIERYGEDLTQRFGQRLVAINDTDPLEYLTAWAKRYVYATKSTHGQLNSLLAGDFMVRSLKVFGLPDPADENVVLELANGETLVIRFSIYSDREFNSEEEAIRLYMSNVIDPSEFTEIHPFKEAQAPLKDHRPTLRFFTEELDRSAIGSSKYKLGRALSEHFQPSHEYADHVRSARSGANYRYVIGDDSFSLYRYTTPQTQVQDDVVYVLAVYSFMPDDMVGTMNNMVDALEHLREVGVTRLIISLNGNGGGWVTLGHLLARALFPTSYPIYGAYNVRVNRLLDTLVNAKSIYTWMHRVDPWTGANLTYGTASDSTAWYYEDRETYDYIDDVVYGSARKVRFTRRFSFDDDLEDDISEGLERMYKFPGLDLSPDRVAIVTDGNCGSTCASFAKHLIEDHRCMAIGLGGSTEVDDPYDVASFSGGTVDDTTRLQVAILPLLWQEDVASHLDNVALLKKVFMPTDAYFRYSFHQLFSWNMRTHPVGSYAPLEYVPTPVHKVLPIYPIAYNWQGLDGIDTFMDAVYEEMLLVAHAGQEGNCLPGFQDVRHFEDGVAGADCPLKGNENGRGIYDCNGTCAFYDCAEGYYIEPRTLIPPAFRTCEPRVDSHAWDMYVPPPFDHSLHFAHILLLLLTLATVVTFVYVVLSVRKPELMAKFHGRVKEFFGKCCRKQRYEAEPSEGEPLVPGEVPNSVSATE</sequence>
<feature type="chain" id="PRO_5021247146" description="Tail specific protease domain-containing protein" evidence="3">
    <location>
        <begin position="16"/>
        <end position="854"/>
    </location>
</feature>
<dbReference type="SUPFAM" id="SSF52096">
    <property type="entry name" value="ClpP/crotonase"/>
    <property type="match status" value="1"/>
</dbReference>
<proteinExistence type="predicted"/>
<dbReference type="Proteomes" id="UP000315496">
    <property type="component" value="Chromosome 4"/>
</dbReference>
<dbReference type="VEuPathDB" id="GiardiaDB:GMRT_12781"/>
<reference evidence="4 5" key="1">
    <citation type="submission" date="2019-05" db="EMBL/GenBank/DDBJ databases">
        <title>The compact genome of Giardia muris reveals important steps in the evolution of intestinal protozoan parasites.</title>
        <authorList>
            <person name="Xu F."/>
            <person name="Jimenez-Gonzalez A."/>
            <person name="Einarsson E."/>
            <person name="Astvaldsson A."/>
            <person name="Peirasmaki D."/>
            <person name="Eckmann L."/>
            <person name="Andersson J.O."/>
            <person name="Svard S.G."/>
            <person name="Jerlstrom-Hultqvist J."/>
        </authorList>
    </citation>
    <scope>NUCLEOTIDE SEQUENCE [LARGE SCALE GENOMIC DNA]</scope>
    <source>
        <strain evidence="4 5">Roberts-Thomson</strain>
    </source>
</reference>
<dbReference type="OrthoDB" id="27214at2759"/>
<dbReference type="EMBL" id="VDLU01000004">
    <property type="protein sequence ID" value="TNJ27139.1"/>
    <property type="molecule type" value="Genomic_DNA"/>
</dbReference>
<evidence type="ECO:0000256" key="3">
    <source>
        <dbReference type="SAM" id="SignalP"/>
    </source>
</evidence>
<dbReference type="InterPro" id="IPR052766">
    <property type="entry name" value="S41A_metabolite_peptidase"/>
</dbReference>
<keyword evidence="3" id="KW-0732">Signal</keyword>
<evidence type="ECO:0000313" key="5">
    <source>
        <dbReference type="Proteomes" id="UP000315496"/>
    </source>
</evidence>
<dbReference type="AlphaFoldDB" id="A0A4Z1T3M7"/>
<accession>A0A4Z1T3M7</accession>
<dbReference type="InterPro" id="IPR029045">
    <property type="entry name" value="ClpP/crotonase-like_dom_sf"/>
</dbReference>
<gene>
    <name evidence="4" type="ORF">GMRT_12781</name>
</gene>
<dbReference type="Gene3D" id="3.90.226.10">
    <property type="entry name" value="2-enoyl-CoA Hydratase, Chain A, domain 1"/>
    <property type="match status" value="1"/>
</dbReference>
<feature type="region of interest" description="Disordered" evidence="1">
    <location>
        <begin position="832"/>
        <end position="854"/>
    </location>
</feature>
<evidence type="ECO:0000256" key="2">
    <source>
        <dbReference type="SAM" id="Phobius"/>
    </source>
</evidence>
<keyword evidence="5" id="KW-1185">Reference proteome</keyword>
<dbReference type="PANTHER" id="PTHR37049">
    <property type="entry name" value="PEPTIDASE S41 FAMILY PROTEIN"/>
    <property type="match status" value="1"/>
</dbReference>
<organism evidence="4 5">
    <name type="scientific">Giardia muris</name>
    <dbReference type="NCBI Taxonomy" id="5742"/>
    <lineage>
        <taxon>Eukaryota</taxon>
        <taxon>Metamonada</taxon>
        <taxon>Diplomonadida</taxon>
        <taxon>Hexamitidae</taxon>
        <taxon>Giardiinae</taxon>
        <taxon>Giardia</taxon>
    </lineage>
</organism>
<feature type="signal peptide" evidence="3">
    <location>
        <begin position="1"/>
        <end position="15"/>
    </location>
</feature>
<comment type="caution">
    <text evidence="4">The sequence shown here is derived from an EMBL/GenBank/DDBJ whole genome shotgun (WGS) entry which is preliminary data.</text>
</comment>
<feature type="transmembrane region" description="Helical" evidence="2">
    <location>
        <begin position="782"/>
        <end position="803"/>
    </location>
</feature>
<evidence type="ECO:0008006" key="6">
    <source>
        <dbReference type="Google" id="ProtNLM"/>
    </source>
</evidence>
<evidence type="ECO:0000313" key="4">
    <source>
        <dbReference type="EMBL" id="TNJ27139.1"/>
    </source>
</evidence>
<keyword evidence="2" id="KW-0812">Transmembrane</keyword>
<dbReference type="PANTHER" id="PTHR37049:SF4">
    <property type="entry name" value="RHODANESE DOMAIN-CONTAINING PROTEIN"/>
    <property type="match status" value="1"/>
</dbReference>